<dbReference type="InterPro" id="IPR003838">
    <property type="entry name" value="ABC3_permease_C"/>
</dbReference>
<dbReference type="Pfam" id="PF12704">
    <property type="entry name" value="MacB_PCD"/>
    <property type="match status" value="1"/>
</dbReference>
<evidence type="ECO:0000259" key="8">
    <source>
        <dbReference type="Pfam" id="PF02687"/>
    </source>
</evidence>
<dbReference type="Pfam" id="PF02687">
    <property type="entry name" value="FtsX"/>
    <property type="match status" value="1"/>
</dbReference>
<evidence type="ECO:0000313" key="11">
    <source>
        <dbReference type="Proteomes" id="UP000052008"/>
    </source>
</evidence>
<dbReference type="PANTHER" id="PTHR30489:SF0">
    <property type="entry name" value="LIPOPROTEIN-RELEASING SYSTEM TRANSMEMBRANE PROTEIN LOLE"/>
    <property type="match status" value="1"/>
</dbReference>
<dbReference type="GO" id="GO:0044874">
    <property type="term" value="P:lipoprotein localization to outer membrane"/>
    <property type="evidence" value="ECO:0007669"/>
    <property type="project" value="TreeGrafter"/>
</dbReference>
<keyword evidence="6 7" id="KW-0472">Membrane</keyword>
<feature type="transmembrane region" description="Helical" evidence="7">
    <location>
        <begin position="380"/>
        <end position="403"/>
    </location>
</feature>
<feature type="transmembrane region" description="Helical" evidence="7">
    <location>
        <begin position="21"/>
        <end position="42"/>
    </location>
</feature>
<dbReference type="STRING" id="1703770.AMJ39_06355"/>
<evidence type="ECO:0008006" key="12">
    <source>
        <dbReference type="Google" id="ProtNLM"/>
    </source>
</evidence>
<dbReference type="Proteomes" id="UP000052008">
    <property type="component" value="Unassembled WGS sequence"/>
</dbReference>
<evidence type="ECO:0000256" key="1">
    <source>
        <dbReference type="ARBA" id="ARBA00004651"/>
    </source>
</evidence>
<accession>A0A0S7WSL5</accession>
<dbReference type="AlphaFoldDB" id="A0A0S7WSL5"/>
<dbReference type="EMBL" id="LIZS01000034">
    <property type="protein sequence ID" value="KPJ52975.1"/>
    <property type="molecule type" value="Genomic_DNA"/>
</dbReference>
<evidence type="ECO:0000256" key="2">
    <source>
        <dbReference type="ARBA" id="ARBA00005236"/>
    </source>
</evidence>
<feature type="domain" description="ABC3 transporter permease C-terminal" evidence="8">
    <location>
        <begin position="270"/>
        <end position="407"/>
    </location>
</feature>
<feature type="domain" description="MacB-like periplasmic core" evidence="9">
    <location>
        <begin position="21"/>
        <end position="238"/>
    </location>
</feature>
<dbReference type="PANTHER" id="PTHR30489">
    <property type="entry name" value="LIPOPROTEIN-RELEASING SYSTEM TRANSMEMBRANE PROTEIN LOLE"/>
    <property type="match status" value="1"/>
</dbReference>
<keyword evidence="4 7" id="KW-0812">Transmembrane</keyword>
<feature type="transmembrane region" description="Helical" evidence="7">
    <location>
        <begin position="319"/>
        <end position="340"/>
    </location>
</feature>
<sequence length="413" mass="44001">MVSRSTLRIAWRNLGRNRKRTILALSAIAVGQLAFLSVAALMRGFGEQYLDSITGPMVGHIQIHAPRWRDDRSIDVTLRHVSATIAEVLQDPDVERASPRIYAPALAALEVEGFMSVVVGIDPAAESHPRGLVPGEHLSGQLGEHRVLVGAALAQKQTIEPGMEIAIVGQDVDGSIANDLFTVSGVIPSAIDIVHSQGIVMSLEDAQELFLMPDQAHEIVIHLSNPDRIGDVVARLSSLPLLRDAEVLPWQEILPQFVSILKLMEGYIFVVLFIVFLAAAAGIANTMLMSTFERTHEFGMLLSLGCGPGRLSRIIATEALLLGLAGVSIGTALGVGLVALTSGSGIDYAALGGSASSYEAAFAGITMSSHTFPKTYVSDVAVGVIAVLLTSLLSVTWPVLHIVRLEPMEAMRS</sequence>
<proteinExistence type="inferred from homology"/>
<comment type="caution">
    <text evidence="10">The sequence shown here is derived from an EMBL/GenBank/DDBJ whole genome shotgun (WGS) entry which is preliminary data.</text>
</comment>
<evidence type="ECO:0000256" key="7">
    <source>
        <dbReference type="SAM" id="Phobius"/>
    </source>
</evidence>
<evidence type="ECO:0000256" key="6">
    <source>
        <dbReference type="ARBA" id="ARBA00023136"/>
    </source>
</evidence>
<keyword evidence="3" id="KW-1003">Cell membrane</keyword>
<comment type="subcellular location">
    <subcellularLocation>
        <location evidence="1">Cell membrane</location>
        <topology evidence="1">Multi-pass membrane protein</topology>
    </subcellularLocation>
</comment>
<evidence type="ECO:0000259" key="9">
    <source>
        <dbReference type="Pfam" id="PF12704"/>
    </source>
</evidence>
<dbReference type="InterPro" id="IPR025857">
    <property type="entry name" value="MacB_PCD"/>
</dbReference>
<keyword evidence="5 7" id="KW-1133">Transmembrane helix</keyword>
<gene>
    <name evidence="10" type="ORF">AMJ39_06355</name>
</gene>
<evidence type="ECO:0000313" key="10">
    <source>
        <dbReference type="EMBL" id="KPJ52975.1"/>
    </source>
</evidence>
<organism evidence="10 11">
    <name type="scientific">candidate division TA06 bacterium DG_24</name>
    <dbReference type="NCBI Taxonomy" id="1703770"/>
    <lineage>
        <taxon>Bacteria</taxon>
        <taxon>Bacteria division TA06</taxon>
    </lineage>
</organism>
<protein>
    <recommendedName>
        <fullName evidence="12">ABC3 transporter permease protein domain-containing protein</fullName>
    </recommendedName>
</protein>
<reference evidence="10 11" key="1">
    <citation type="journal article" date="2015" name="Microbiome">
        <title>Genomic resolution of linkages in carbon, nitrogen, and sulfur cycling among widespread estuary sediment bacteria.</title>
        <authorList>
            <person name="Baker B.J."/>
            <person name="Lazar C.S."/>
            <person name="Teske A.P."/>
            <person name="Dick G.J."/>
        </authorList>
    </citation>
    <scope>NUCLEOTIDE SEQUENCE [LARGE SCALE GENOMIC DNA]</scope>
    <source>
        <strain evidence="10">DG_24</strain>
    </source>
</reference>
<name>A0A0S7WSL5_UNCT6</name>
<feature type="transmembrane region" description="Helical" evidence="7">
    <location>
        <begin position="266"/>
        <end position="288"/>
    </location>
</feature>
<evidence type="ECO:0000256" key="4">
    <source>
        <dbReference type="ARBA" id="ARBA00022692"/>
    </source>
</evidence>
<dbReference type="InterPro" id="IPR051447">
    <property type="entry name" value="Lipoprotein-release_system"/>
</dbReference>
<evidence type="ECO:0000256" key="3">
    <source>
        <dbReference type="ARBA" id="ARBA00022475"/>
    </source>
</evidence>
<comment type="similarity">
    <text evidence="2">Belongs to the ABC-4 integral membrane protein family. LolC/E subfamily.</text>
</comment>
<dbReference type="GO" id="GO:0098797">
    <property type="term" value="C:plasma membrane protein complex"/>
    <property type="evidence" value="ECO:0007669"/>
    <property type="project" value="TreeGrafter"/>
</dbReference>
<evidence type="ECO:0000256" key="5">
    <source>
        <dbReference type="ARBA" id="ARBA00022989"/>
    </source>
</evidence>